<evidence type="ECO:0000313" key="2">
    <source>
        <dbReference type="Proteomes" id="UP000507470"/>
    </source>
</evidence>
<dbReference type="Proteomes" id="UP000507470">
    <property type="component" value="Unassembled WGS sequence"/>
</dbReference>
<protein>
    <submittedName>
        <fullName evidence="1">Uncharacterized protein</fullName>
    </submittedName>
</protein>
<proteinExistence type="predicted"/>
<evidence type="ECO:0000313" key="1">
    <source>
        <dbReference type="EMBL" id="CAC5400678.1"/>
    </source>
</evidence>
<dbReference type="EMBL" id="CACVKT020006287">
    <property type="protein sequence ID" value="CAC5400678.1"/>
    <property type="molecule type" value="Genomic_DNA"/>
</dbReference>
<reference evidence="1 2" key="1">
    <citation type="submission" date="2020-06" db="EMBL/GenBank/DDBJ databases">
        <authorList>
            <person name="Li R."/>
            <person name="Bekaert M."/>
        </authorList>
    </citation>
    <scope>NUCLEOTIDE SEQUENCE [LARGE SCALE GENOMIC DNA]</scope>
    <source>
        <strain evidence="2">wild</strain>
    </source>
</reference>
<gene>
    <name evidence="1" type="ORF">MCOR_34837</name>
</gene>
<dbReference type="AlphaFoldDB" id="A0A6J8CVY2"/>
<keyword evidence="2" id="KW-1185">Reference proteome</keyword>
<sequence length="187" mass="22347">MLERKIIWAELWRKKPLKNSFMIRSNYDTLPSPSNLHQWGLIEEPGCKLCGEREILDVERKKKRPKTEEKQTRFVREGDTGHAKKSQQHFIFDMGSEWNMRANNGKKLVFPECVNTTLRTYIVVWLQKSKMIVAEEQKVPWEKRCEEIYQRKKEKYTELMTTCRERERLESVAVPNRPQRISSTVSM</sequence>
<accession>A0A6J8CVY2</accession>
<organism evidence="1 2">
    <name type="scientific">Mytilus coruscus</name>
    <name type="common">Sea mussel</name>
    <dbReference type="NCBI Taxonomy" id="42192"/>
    <lineage>
        <taxon>Eukaryota</taxon>
        <taxon>Metazoa</taxon>
        <taxon>Spiralia</taxon>
        <taxon>Lophotrochozoa</taxon>
        <taxon>Mollusca</taxon>
        <taxon>Bivalvia</taxon>
        <taxon>Autobranchia</taxon>
        <taxon>Pteriomorphia</taxon>
        <taxon>Mytilida</taxon>
        <taxon>Mytiloidea</taxon>
        <taxon>Mytilidae</taxon>
        <taxon>Mytilinae</taxon>
        <taxon>Mytilus</taxon>
    </lineage>
</organism>
<name>A0A6J8CVY2_MYTCO</name>
<dbReference type="OrthoDB" id="6139141at2759"/>